<dbReference type="InterPro" id="IPR050204">
    <property type="entry name" value="AraC_XylS_family_regulators"/>
</dbReference>
<dbReference type="Pfam" id="PF14525">
    <property type="entry name" value="AraC_binding_2"/>
    <property type="match status" value="1"/>
</dbReference>
<accession>A0A9X2IF19</accession>
<evidence type="ECO:0000256" key="3">
    <source>
        <dbReference type="ARBA" id="ARBA00023163"/>
    </source>
</evidence>
<dbReference type="PROSITE" id="PS00041">
    <property type="entry name" value="HTH_ARAC_FAMILY_1"/>
    <property type="match status" value="1"/>
</dbReference>
<keyword evidence="1" id="KW-0805">Transcription regulation</keyword>
<dbReference type="InterPro" id="IPR020449">
    <property type="entry name" value="Tscrpt_reg_AraC-type_HTH"/>
</dbReference>
<reference evidence="5" key="1">
    <citation type="submission" date="2022-05" db="EMBL/GenBank/DDBJ databases">
        <authorList>
            <person name="Tuo L."/>
        </authorList>
    </citation>
    <scope>NUCLEOTIDE SEQUENCE</scope>
    <source>
        <strain evidence="5">BSK12Z-4</strain>
    </source>
</reference>
<dbReference type="InterPro" id="IPR018060">
    <property type="entry name" value="HTH_AraC"/>
</dbReference>
<dbReference type="RefSeq" id="WP_250827827.1">
    <property type="nucleotide sequence ID" value="NZ_JAMOIL010000017.1"/>
</dbReference>
<evidence type="ECO:0000313" key="5">
    <source>
        <dbReference type="EMBL" id="MCM0621396.1"/>
    </source>
</evidence>
<gene>
    <name evidence="5" type="ORF">M8330_13960</name>
</gene>
<sequence length="310" mass="33426">MESERFAAAEEWEDFVSRSFYALAMESAVDRFTAVARLAALSRGVRLSEVATSAPTSLRRTASLVRSNPSEDLLFLIQLAGRSRLEQAGTQLVLGAGEATFCDPSVPYTIETSGHQVVAMVPRHEVLPARATSAAVRLRPLSLDLAPLRVFRLLAEEMISTPGGERDLETGSVAGAATELLRSAARAAVGDDAGARSLSREHQLSSVKDYLVTRLMDPGLRLEQVAADNAMSLRQLTAVFAPEDSPAAYIRRERLRRAHRDLTDPGFAAVPVAAVAARWGFADASTFGRAFRREYGCSPQAARAEAGPSR</sequence>
<dbReference type="InterPro" id="IPR035418">
    <property type="entry name" value="AraC-bd_2"/>
</dbReference>
<organism evidence="5 6">
    <name type="scientific">Nocardioides bruguierae</name>
    <dbReference type="NCBI Taxonomy" id="2945102"/>
    <lineage>
        <taxon>Bacteria</taxon>
        <taxon>Bacillati</taxon>
        <taxon>Actinomycetota</taxon>
        <taxon>Actinomycetes</taxon>
        <taxon>Propionibacteriales</taxon>
        <taxon>Nocardioidaceae</taxon>
        <taxon>Nocardioides</taxon>
    </lineage>
</organism>
<feature type="domain" description="HTH araC/xylS-type" evidence="4">
    <location>
        <begin position="205"/>
        <end position="305"/>
    </location>
</feature>
<dbReference type="InterPro" id="IPR018062">
    <property type="entry name" value="HTH_AraC-typ_CS"/>
</dbReference>
<dbReference type="PRINTS" id="PR00032">
    <property type="entry name" value="HTHARAC"/>
</dbReference>
<dbReference type="AlphaFoldDB" id="A0A9X2IF19"/>
<dbReference type="GO" id="GO:0003700">
    <property type="term" value="F:DNA-binding transcription factor activity"/>
    <property type="evidence" value="ECO:0007669"/>
    <property type="project" value="InterPro"/>
</dbReference>
<dbReference type="Pfam" id="PF12833">
    <property type="entry name" value="HTH_18"/>
    <property type="match status" value="1"/>
</dbReference>
<dbReference type="GO" id="GO:0043565">
    <property type="term" value="F:sequence-specific DNA binding"/>
    <property type="evidence" value="ECO:0007669"/>
    <property type="project" value="InterPro"/>
</dbReference>
<dbReference type="PANTHER" id="PTHR46796:SF6">
    <property type="entry name" value="ARAC SUBFAMILY"/>
    <property type="match status" value="1"/>
</dbReference>
<dbReference type="Gene3D" id="1.10.10.60">
    <property type="entry name" value="Homeodomain-like"/>
    <property type="match status" value="1"/>
</dbReference>
<proteinExistence type="predicted"/>
<keyword evidence="3" id="KW-0804">Transcription</keyword>
<dbReference type="SUPFAM" id="SSF46689">
    <property type="entry name" value="Homeodomain-like"/>
    <property type="match status" value="1"/>
</dbReference>
<name>A0A9X2IF19_9ACTN</name>
<dbReference type="SMART" id="SM00342">
    <property type="entry name" value="HTH_ARAC"/>
    <property type="match status" value="1"/>
</dbReference>
<comment type="caution">
    <text evidence="5">The sequence shown here is derived from an EMBL/GenBank/DDBJ whole genome shotgun (WGS) entry which is preliminary data.</text>
</comment>
<protein>
    <submittedName>
        <fullName evidence="5">Helix-turn-helix domain-containing protein</fullName>
    </submittedName>
</protein>
<evidence type="ECO:0000313" key="6">
    <source>
        <dbReference type="Proteomes" id="UP001139485"/>
    </source>
</evidence>
<dbReference type="EMBL" id="JAMOIL010000017">
    <property type="protein sequence ID" value="MCM0621396.1"/>
    <property type="molecule type" value="Genomic_DNA"/>
</dbReference>
<dbReference type="Proteomes" id="UP001139485">
    <property type="component" value="Unassembled WGS sequence"/>
</dbReference>
<evidence type="ECO:0000256" key="2">
    <source>
        <dbReference type="ARBA" id="ARBA00023125"/>
    </source>
</evidence>
<keyword evidence="6" id="KW-1185">Reference proteome</keyword>
<dbReference type="InterPro" id="IPR009057">
    <property type="entry name" value="Homeodomain-like_sf"/>
</dbReference>
<evidence type="ECO:0000256" key="1">
    <source>
        <dbReference type="ARBA" id="ARBA00023015"/>
    </source>
</evidence>
<keyword evidence="2" id="KW-0238">DNA-binding</keyword>
<dbReference type="PROSITE" id="PS01124">
    <property type="entry name" value="HTH_ARAC_FAMILY_2"/>
    <property type="match status" value="1"/>
</dbReference>
<dbReference type="PANTHER" id="PTHR46796">
    <property type="entry name" value="HTH-TYPE TRANSCRIPTIONAL ACTIVATOR RHAS-RELATED"/>
    <property type="match status" value="1"/>
</dbReference>
<evidence type="ECO:0000259" key="4">
    <source>
        <dbReference type="PROSITE" id="PS01124"/>
    </source>
</evidence>